<evidence type="ECO:0000313" key="3">
    <source>
        <dbReference type="Proteomes" id="UP001301731"/>
    </source>
</evidence>
<name>A0ABZ0LLX5_9ACTN</name>
<organism evidence="2 3">
    <name type="scientific">Streptomyces solicathayae</name>
    <dbReference type="NCBI Taxonomy" id="3081768"/>
    <lineage>
        <taxon>Bacteria</taxon>
        <taxon>Bacillati</taxon>
        <taxon>Actinomycetota</taxon>
        <taxon>Actinomycetes</taxon>
        <taxon>Kitasatosporales</taxon>
        <taxon>Streptomycetaceae</taxon>
        <taxon>Streptomyces</taxon>
    </lineage>
</organism>
<proteinExistence type="predicted"/>
<dbReference type="EMBL" id="CP137573">
    <property type="protein sequence ID" value="WOX20502.1"/>
    <property type="molecule type" value="Genomic_DNA"/>
</dbReference>
<protein>
    <recommendedName>
        <fullName evidence="4">Integral membrane protein</fullName>
    </recommendedName>
</protein>
<keyword evidence="1" id="KW-1133">Transmembrane helix</keyword>
<dbReference type="RefSeq" id="WP_318101139.1">
    <property type="nucleotide sequence ID" value="NZ_CP137573.1"/>
</dbReference>
<dbReference type="InterPro" id="IPR036259">
    <property type="entry name" value="MFS_trans_sf"/>
</dbReference>
<evidence type="ECO:0000256" key="1">
    <source>
        <dbReference type="SAM" id="Phobius"/>
    </source>
</evidence>
<feature type="transmembrane region" description="Helical" evidence="1">
    <location>
        <begin position="108"/>
        <end position="126"/>
    </location>
</feature>
<sequence>MKATDVLRYAVGALGVALIGIGAWLVASEPEPAGVLVWFAGALVLHDGFLAPLVLAVGLLLVGRRYRGVLRGALVVAGSLILVTLPLLVRPGEPPNPSALPLPYARNLAIVLAAVAAVAGAVILVRRGRGRGRAQRGADDD</sequence>
<keyword evidence="1" id="KW-0472">Membrane</keyword>
<keyword evidence="1" id="KW-0812">Transmembrane</keyword>
<feature type="transmembrane region" description="Helical" evidence="1">
    <location>
        <begin position="33"/>
        <end position="62"/>
    </location>
</feature>
<accession>A0ABZ0LLX5</accession>
<evidence type="ECO:0000313" key="2">
    <source>
        <dbReference type="EMBL" id="WOX20502.1"/>
    </source>
</evidence>
<feature type="transmembrane region" description="Helical" evidence="1">
    <location>
        <begin position="69"/>
        <end position="88"/>
    </location>
</feature>
<dbReference type="SUPFAM" id="SSF103473">
    <property type="entry name" value="MFS general substrate transporter"/>
    <property type="match status" value="1"/>
</dbReference>
<reference evidence="2 3" key="1">
    <citation type="submission" date="2023-10" db="EMBL/GenBank/DDBJ databases">
        <title>The genome sequence of Streptomyces sp. HUAS YS2.</title>
        <authorList>
            <person name="Mo P."/>
        </authorList>
    </citation>
    <scope>NUCLEOTIDE SEQUENCE [LARGE SCALE GENOMIC DNA]</scope>
    <source>
        <strain evidence="2 3">HUAS YS2</strain>
    </source>
</reference>
<feature type="transmembrane region" description="Helical" evidence="1">
    <location>
        <begin position="7"/>
        <end position="27"/>
    </location>
</feature>
<evidence type="ECO:0008006" key="4">
    <source>
        <dbReference type="Google" id="ProtNLM"/>
    </source>
</evidence>
<gene>
    <name evidence="2" type="ORF">R2D22_03495</name>
</gene>
<dbReference type="Proteomes" id="UP001301731">
    <property type="component" value="Chromosome"/>
</dbReference>
<keyword evidence="3" id="KW-1185">Reference proteome</keyword>